<feature type="region of interest" description="Disordered" evidence="1">
    <location>
        <begin position="495"/>
        <end position="519"/>
    </location>
</feature>
<evidence type="ECO:0000256" key="1">
    <source>
        <dbReference type="SAM" id="MobiDB-lite"/>
    </source>
</evidence>
<dbReference type="Gene3D" id="3.40.50.2000">
    <property type="entry name" value="Glycogen Phosphorylase B"/>
    <property type="match status" value="1"/>
</dbReference>
<dbReference type="SUPFAM" id="SSF53756">
    <property type="entry name" value="UDP-Glycosyltransferase/glycogen phosphorylase"/>
    <property type="match status" value="1"/>
</dbReference>
<proteinExistence type="predicted"/>
<accession>A0AAD7XQ95</accession>
<evidence type="ECO:0000259" key="2">
    <source>
        <dbReference type="Pfam" id="PF13524"/>
    </source>
</evidence>
<dbReference type="InterPro" id="IPR055259">
    <property type="entry name" value="YkvP/CgeB_Glyco_trans-like"/>
</dbReference>
<name>A0AAD7XQ95_9STRA</name>
<protein>
    <recommendedName>
        <fullName evidence="2">Spore protein YkvP/CgeB glycosyl transferase-like domain-containing protein</fullName>
    </recommendedName>
</protein>
<reference evidence="3" key="1">
    <citation type="submission" date="2023-01" db="EMBL/GenBank/DDBJ databases">
        <title>Metagenome sequencing of chrysophaentin producing Chrysophaeum taylorii.</title>
        <authorList>
            <person name="Davison J."/>
            <person name="Bewley C."/>
        </authorList>
    </citation>
    <scope>NUCLEOTIDE SEQUENCE</scope>
    <source>
        <strain evidence="3">NIES-1699</strain>
    </source>
</reference>
<feature type="domain" description="Spore protein YkvP/CgeB glycosyl transferase-like" evidence="2">
    <location>
        <begin position="310"/>
        <end position="416"/>
    </location>
</feature>
<dbReference type="Pfam" id="PF13524">
    <property type="entry name" value="Glyco_trans_1_2"/>
    <property type="match status" value="1"/>
</dbReference>
<feature type="region of interest" description="Disordered" evidence="1">
    <location>
        <begin position="77"/>
        <end position="107"/>
    </location>
</feature>
<evidence type="ECO:0000313" key="4">
    <source>
        <dbReference type="Proteomes" id="UP001230188"/>
    </source>
</evidence>
<evidence type="ECO:0000313" key="3">
    <source>
        <dbReference type="EMBL" id="KAJ8610357.1"/>
    </source>
</evidence>
<comment type="caution">
    <text evidence="3">The sequence shown here is derived from an EMBL/GenBank/DDBJ whole genome shotgun (WGS) entry which is preliminary data.</text>
</comment>
<organism evidence="3 4">
    <name type="scientific">Chrysophaeum taylorii</name>
    <dbReference type="NCBI Taxonomy" id="2483200"/>
    <lineage>
        <taxon>Eukaryota</taxon>
        <taxon>Sar</taxon>
        <taxon>Stramenopiles</taxon>
        <taxon>Ochrophyta</taxon>
        <taxon>Pelagophyceae</taxon>
        <taxon>Pelagomonadales</taxon>
        <taxon>Pelagomonadaceae</taxon>
        <taxon>Chrysophaeum</taxon>
    </lineage>
</organism>
<dbReference type="Proteomes" id="UP001230188">
    <property type="component" value="Unassembled WGS sequence"/>
</dbReference>
<dbReference type="EMBL" id="JAQMWT010000109">
    <property type="protein sequence ID" value="KAJ8610357.1"/>
    <property type="molecule type" value="Genomic_DNA"/>
</dbReference>
<dbReference type="AlphaFoldDB" id="A0AAD7XQ95"/>
<gene>
    <name evidence="3" type="ORF">CTAYLR_003899</name>
</gene>
<keyword evidence="4" id="KW-1185">Reference proteome</keyword>
<dbReference type="PROSITE" id="PS51257">
    <property type="entry name" value="PROKAR_LIPOPROTEIN"/>
    <property type="match status" value="1"/>
</dbReference>
<sequence>MGVVRRVGITLVGVLACAVTVTHLAYRQSLSGRTSVGVRFNEQLREANEQRSRADRAEELAQEALQLVKQLRKQKEAAEAELHKARAPARVRPPSPGPRRRAETPPDGNLTLCFSLEVSECVAPELQFRTPTRVHLVKPDSPQSGWRFQHLVRMGFSTHPAIIPSPLVEADFVLYMPVSTREPPTGVPATKLVVLDEGDGAGVYGKVKEHAYLVYLKRSWVTKRDGVYTGTGRRYKRHYYPMAYSVSDSYFDSKSTTVRRPLDVVCSNRPTDRQPTRARVVKWIADFLDKHENYEGIAGEVNAAGRKEINKAYFAAMREAKIVVTCNPSHWEGDFRTFEALASGALVFVDEMYVPHPHPFVHEKHLIVYDNSDPDDFERKLLYYLERPREARSIAINGLRHALKYHRAVSRMDYILRSAHEIASGGHGTPYTFTASQIKFDVNATTQVPPVVDIAHPSMNLQHIDWKLNVGRTKVPPPLSQGDLEDLVLRNRETRRRRRLGGPAAASPQHDRGLHGGRRHRRALLFSRRRPLSFRALPPW</sequence>